<accession>A0A0E9TJU0</accession>
<dbReference type="AlphaFoldDB" id="A0A0E9TJU0"/>
<organism evidence="1">
    <name type="scientific">Anguilla anguilla</name>
    <name type="common">European freshwater eel</name>
    <name type="synonym">Muraena anguilla</name>
    <dbReference type="NCBI Taxonomy" id="7936"/>
    <lineage>
        <taxon>Eukaryota</taxon>
        <taxon>Metazoa</taxon>
        <taxon>Chordata</taxon>
        <taxon>Craniata</taxon>
        <taxon>Vertebrata</taxon>
        <taxon>Euteleostomi</taxon>
        <taxon>Actinopterygii</taxon>
        <taxon>Neopterygii</taxon>
        <taxon>Teleostei</taxon>
        <taxon>Anguilliformes</taxon>
        <taxon>Anguillidae</taxon>
        <taxon>Anguilla</taxon>
    </lineage>
</organism>
<evidence type="ECO:0000313" key="1">
    <source>
        <dbReference type="EMBL" id="JAH53939.1"/>
    </source>
</evidence>
<proteinExistence type="predicted"/>
<dbReference type="EMBL" id="GBXM01054638">
    <property type="protein sequence ID" value="JAH53939.1"/>
    <property type="molecule type" value="Transcribed_RNA"/>
</dbReference>
<reference evidence="1" key="1">
    <citation type="submission" date="2014-11" db="EMBL/GenBank/DDBJ databases">
        <authorList>
            <person name="Amaro Gonzalez C."/>
        </authorList>
    </citation>
    <scope>NUCLEOTIDE SEQUENCE</scope>
</reference>
<reference evidence="1" key="2">
    <citation type="journal article" date="2015" name="Fish Shellfish Immunol.">
        <title>Early steps in the European eel (Anguilla anguilla)-Vibrio vulnificus interaction in the gills: Role of the RtxA13 toxin.</title>
        <authorList>
            <person name="Callol A."/>
            <person name="Pajuelo D."/>
            <person name="Ebbesson L."/>
            <person name="Teles M."/>
            <person name="MacKenzie S."/>
            <person name="Amaro C."/>
        </authorList>
    </citation>
    <scope>NUCLEOTIDE SEQUENCE</scope>
</reference>
<name>A0A0E9TJU0_ANGAN</name>
<sequence>MCNLVHHLHQGCQTPVLEGCSVCRHLCFPFNQQPIKA</sequence>
<protein>
    <submittedName>
        <fullName evidence="1">Uncharacterized protein</fullName>
    </submittedName>
</protein>